<evidence type="ECO:0000256" key="1">
    <source>
        <dbReference type="ARBA" id="ARBA00008911"/>
    </source>
</evidence>
<dbReference type="EMBL" id="BSDI01000029">
    <property type="protein sequence ID" value="GLH99961.1"/>
    <property type="molecule type" value="Genomic_DNA"/>
</dbReference>
<evidence type="ECO:0000256" key="2">
    <source>
        <dbReference type="ARBA" id="ARBA00022679"/>
    </source>
</evidence>
<keyword evidence="3" id="KW-0057">Aromatic amino acid biosynthesis</keyword>
<dbReference type="EC" id="2.5.1.54" evidence="3"/>
<evidence type="ECO:0000313" key="5">
    <source>
        <dbReference type="EMBL" id="GLH99961.1"/>
    </source>
</evidence>
<name>A0ABQ5R1A5_9ACTN</name>
<dbReference type="InterPro" id="IPR013785">
    <property type="entry name" value="Aldolase_TIM"/>
</dbReference>
<dbReference type="Gene3D" id="3.20.20.70">
    <property type="entry name" value="Aldolase class I"/>
    <property type="match status" value="1"/>
</dbReference>
<gene>
    <name evidence="5" type="ORF">Pa4123_52370</name>
</gene>
<keyword evidence="3" id="KW-0028">Amino-acid biosynthesis</keyword>
<dbReference type="Proteomes" id="UP001144280">
    <property type="component" value="Unassembled WGS sequence"/>
</dbReference>
<comment type="similarity">
    <text evidence="1 3">Belongs to the class-II DAHP synthase family.</text>
</comment>
<organism evidence="5 6">
    <name type="scientific">Phytohabitans aurantiacus</name>
    <dbReference type="NCBI Taxonomy" id="3016789"/>
    <lineage>
        <taxon>Bacteria</taxon>
        <taxon>Bacillati</taxon>
        <taxon>Actinomycetota</taxon>
        <taxon>Actinomycetes</taxon>
        <taxon>Micromonosporales</taxon>
        <taxon>Micromonosporaceae</taxon>
    </lineage>
</organism>
<dbReference type="PANTHER" id="PTHR21337:SF0">
    <property type="entry name" value="PHOSPHO-2-DEHYDRO-3-DEOXYHEPTONATE ALDOLASE"/>
    <property type="match status" value="1"/>
</dbReference>
<dbReference type="SUPFAM" id="SSF51569">
    <property type="entry name" value="Aldolase"/>
    <property type="match status" value="1"/>
</dbReference>
<keyword evidence="2 3" id="KW-0808">Transferase</keyword>
<keyword evidence="6" id="KW-1185">Reference proteome</keyword>
<protein>
    <recommendedName>
        <fullName evidence="3">Phospho-2-dehydro-3-deoxyheptonate aldolase</fullName>
        <ecNumber evidence="3">2.5.1.54</ecNumber>
    </recommendedName>
</protein>
<accession>A0ABQ5R1A5</accession>
<evidence type="ECO:0000256" key="3">
    <source>
        <dbReference type="RuleBase" id="RU363071"/>
    </source>
</evidence>
<dbReference type="InterPro" id="IPR002480">
    <property type="entry name" value="DAHP_synth_2"/>
</dbReference>
<proteinExistence type="inferred from homology"/>
<evidence type="ECO:0000256" key="4">
    <source>
        <dbReference type="SAM" id="MobiDB-lite"/>
    </source>
</evidence>
<feature type="region of interest" description="Disordered" evidence="4">
    <location>
        <begin position="1"/>
        <end position="23"/>
    </location>
</feature>
<evidence type="ECO:0000313" key="6">
    <source>
        <dbReference type="Proteomes" id="UP001144280"/>
    </source>
</evidence>
<comment type="catalytic activity">
    <reaction evidence="3">
        <text>D-erythrose 4-phosphate + phosphoenolpyruvate + H2O = 7-phospho-2-dehydro-3-deoxy-D-arabino-heptonate + phosphate</text>
        <dbReference type="Rhea" id="RHEA:14717"/>
        <dbReference type="ChEBI" id="CHEBI:15377"/>
        <dbReference type="ChEBI" id="CHEBI:16897"/>
        <dbReference type="ChEBI" id="CHEBI:43474"/>
        <dbReference type="ChEBI" id="CHEBI:58394"/>
        <dbReference type="ChEBI" id="CHEBI:58702"/>
        <dbReference type="EC" id="2.5.1.54"/>
    </reaction>
</comment>
<dbReference type="PANTHER" id="PTHR21337">
    <property type="entry name" value="PHOSPHO-2-DEHYDRO-3-DEOXYHEPTONATE ALDOLASE 1, 2"/>
    <property type="match status" value="1"/>
</dbReference>
<dbReference type="Pfam" id="PF01474">
    <property type="entry name" value="DAHP_synth_2"/>
    <property type="match status" value="2"/>
</dbReference>
<sequence>MWRRPRLGKAGPVTAPDGEGTDVFDTKVRDREVHTGPRPAHQPQWSDHPQYELARRKLATAPALVTAAEVADLRTVLADVAAGRAVLLQAGDCVESLSECTAKHVAGKLAVLDRLAERMAARTGVPVVRVGRIGGQFAKPRSRATEWYCGRELPTFRGHMINSTLATPAARQPDPHRMVLAYDAAAVVTHLVGQRRLAATGPWTSHEALVLDYEESLVRVDPASGTTLLASTHLPWIGERTRQPDGAHVALLASVANPVACKIGPNAAPDDVVRLCRLLDPDRVPGRLVLVMRMGRRGITDAMPGIVVAVRRAGHPVIWLSDPMHGNTVRAGNGMKTRYLRDVAAEASAFREILEGHGQHAGGLHLEVAAADVTECVGGTVADDAALRSRYTTLCDPRLNPDQAATLIDAWT</sequence>
<comment type="pathway">
    <text evidence="3">Metabolic intermediate biosynthesis; chorismate biosynthesis; chorismate from D-erythrose 4-phosphate and phosphoenolpyruvate: step 1/7.</text>
</comment>
<comment type="caution">
    <text evidence="5">The sequence shown here is derived from an EMBL/GenBank/DDBJ whole genome shotgun (WGS) entry which is preliminary data.</text>
</comment>
<reference evidence="5" key="1">
    <citation type="submission" date="2022-12" db="EMBL/GenBank/DDBJ databases">
        <title>New Phytohabitans aurantiacus sp. RD004123 nov., an actinomycete isolated from soil.</title>
        <authorList>
            <person name="Triningsih D.W."/>
            <person name="Harunari E."/>
            <person name="Igarashi Y."/>
        </authorList>
    </citation>
    <scope>NUCLEOTIDE SEQUENCE</scope>
    <source>
        <strain evidence="5">RD004123</strain>
    </source>
</reference>